<feature type="domain" description="F-box" evidence="2">
    <location>
        <begin position="109"/>
        <end position="155"/>
    </location>
</feature>
<evidence type="ECO:0000256" key="1">
    <source>
        <dbReference type="SAM" id="MobiDB-lite"/>
    </source>
</evidence>
<feature type="region of interest" description="Disordered" evidence="1">
    <location>
        <begin position="162"/>
        <end position="192"/>
    </location>
</feature>
<dbReference type="AlphaFoldDB" id="A0A0G4FXY7"/>
<dbReference type="Gene3D" id="3.90.530.10">
    <property type="entry name" value="XPA C-terminal domain"/>
    <property type="match status" value="1"/>
</dbReference>
<evidence type="ECO:0000259" key="2">
    <source>
        <dbReference type="PROSITE" id="PS50181"/>
    </source>
</evidence>
<dbReference type="InterPro" id="IPR036047">
    <property type="entry name" value="F-box-like_dom_sf"/>
</dbReference>
<dbReference type="EMBL" id="CDMY01000520">
    <property type="protein sequence ID" value="CEM19797.1"/>
    <property type="molecule type" value="Genomic_DNA"/>
</dbReference>
<organism evidence="3 4">
    <name type="scientific">Vitrella brassicaformis (strain CCMP3155)</name>
    <dbReference type="NCBI Taxonomy" id="1169540"/>
    <lineage>
        <taxon>Eukaryota</taxon>
        <taxon>Sar</taxon>
        <taxon>Alveolata</taxon>
        <taxon>Colpodellida</taxon>
        <taxon>Vitrellaceae</taxon>
        <taxon>Vitrella</taxon>
    </lineage>
</organism>
<feature type="compositionally biased region" description="Low complexity" evidence="1">
    <location>
        <begin position="410"/>
        <end position="423"/>
    </location>
</feature>
<sequence length="449" mass="50852">MSGRLLEHIKLALPRIVTHENYKSITPRQVRRLLEQHFAMAENELDTHKYEINDILFDHATQLTTSAGAQGAAPARPARSESARAAAAPVETVVIEDEPAAGGASEVQSSSFGDLPTELLFLIAPFLYLHELLRFLRVDRTCAGLAGDEGMWKEVYDLLPKPKERGADNNAAKKKPDHDAHDKKPHARKRMKHQALPVELRPRPAVKARRAHEAAVAASQDGVSWRDRCREYVRERCYDCGRTTEKPINGGIKLMMCRLCNMSYETHRRDRQKFISPTHVDLYFGIKKQTLKDRSLVYGYTDNPISPSFMTMNLYFLNDIQNLAKKLKREHAEAERARERERRIEERRKRREPIDISDQDKDEAKHPNNSNKDKGKKRVLPKSFAQPKRARKAAKKSPHTDEREDEQEAAEPAGPSAAPAPEAGPKRRARRVGGGRVHGVNDLSALRAS</sequence>
<proteinExistence type="predicted"/>
<feature type="compositionally biased region" description="Basic residues" evidence="1">
    <location>
        <begin position="388"/>
        <end position="397"/>
    </location>
</feature>
<reference evidence="3 4" key="1">
    <citation type="submission" date="2014-11" db="EMBL/GenBank/DDBJ databases">
        <authorList>
            <person name="Zhu J."/>
            <person name="Qi W."/>
            <person name="Song R."/>
        </authorList>
    </citation>
    <scope>NUCLEOTIDE SEQUENCE [LARGE SCALE GENOMIC DNA]</scope>
</reference>
<evidence type="ECO:0000313" key="3">
    <source>
        <dbReference type="EMBL" id="CEM19797.1"/>
    </source>
</evidence>
<name>A0A0G4FXY7_VITBC</name>
<dbReference type="PROSITE" id="PS50181">
    <property type="entry name" value="FBOX"/>
    <property type="match status" value="1"/>
</dbReference>
<dbReference type="Proteomes" id="UP000041254">
    <property type="component" value="Unassembled WGS sequence"/>
</dbReference>
<dbReference type="InterPro" id="IPR037129">
    <property type="entry name" value="XPA_sf"/>
</dbReference>
<keyword evidence="4" id="KW-1185">Reference proteome</keyword>
<dbReference type="VEuPathDB" id="CryptoDB:Vbra_5995"/>
<feature type="region of interest" description="Disordered" evidence="1">
    <location>
        <begin position="331"/>
        <end position="449"/>
    </location>
</feature>
<dbReference type="InParanoid" id="A0A0G4FXY7"/>
<accession>A0A0G4FXY7</accession>
<dbReference type="SUPFAM" id="SSF81383">
    <property type="entry name" value="F-box domain"/>
    <property type="match status" value="1"/>
</dbReference>
<feature type="compositionally biased region" description="Basic and acidic residues" evidence="1">
    <location>
        <begin position="331"/>
        <end position="366"/>
    </location>
</feature>
<evidence type="ECO:0000313" key="4">
    <source>
        <dbReference type="Proteomes" id="UP000041254"/>
    </source>
</evidence>
<feature type="compositionally biased region" description="Basic residues" evidence="1">
    <location>
        <begin position="183"/>
        <end position="192"/>
    </location>
</feature>
<protein>
    <recommendedName>
        <fullName evidence="2">F-box domain-containing protein</fullName>
    </recommendedName>
</protein>
<dbReference type="InterPro" id="IPR001810">
    <property type="entry name" value="F-box_dom"/>
</dbReference>
<gene>
    <name evidence="3" type="ORF">Vbra_5995</name>
</gene>